<dbReference type="GO" id="GO:0005886">
    <property type="term" value="C:plasma membrane"/>
    <property type="evidence" value="ECO:0007669"/>
    <property type="project" value="TreeGrafter"/>
</dbReference>
<keyword evidence="3" id="KW-0393">Immunoglobulin domain</keyword>
<accession>A0AAE1ZLL4</accession>
<evidence type="ECO:0000256" key="3">
    <source>
        <dbReference type="ARBA" id="ARBA00023319"/>
    </source>
</evidence>
<proteinExistence type="predicted"/>
<keyword evidence="1" id="KW-0732">Signal</keyword>
<dbReference type="InterPro" id="IPR013098">
    <property type="entry name" value="Ig_I-set"/>
</dbReference>
<evidence type="ECO:0000256" key="1">
    <source>
        <dbReference type="ARBA" id="ARBA00022729"/>
    </source>
</evidence>
<dbReference type="SUPFAM" id="SSF57196">
    <property type="entry name" value="EGF/Laminin"/>
    <property type="match status" value="1"/>
</dbReference>
<dbReference type="GO" id="GO:0030424">
    <property type="term" value="C:axon"/>
    <property type="evidence" value="ECO:0007669"/>
    <property type="project" value="TreeGrafter"/>
</dbReference>
<feature type="disulfide bond" evidence="4">
    <location>
        <begin position="607"/>
        <end position="616"/>
    </location>
</feature>
<dbReference type="PROSITE" id="PS50026">
    <property type="entry name" value="EGF_3"/>
    <property type="match status" value="1"/>
</dbReference>
<feature type="domain" description="Ig-like" evidence="7">
    <location>
        <begin position="463"/>
        <end position="559"/>
    </location>
</feature>
<keyword evidence="9" id="KW-1185">Reference proteome</keyword>
<dbReference type="GO" id="GO:0043025">
    <property type="term" value="C:neuronal cell body"/>
    <property type="evidence" value="ECO:0007669"/>
    <property type="project" value="TreeGrafter"/>
</dbReference>
<evidence type="ECO:0008006" key="10">
    <source>
        <dbReference type="Google" id="ProtNLM"/>
    </source>
</evidence>
<dbReference type="CDD" id="cd00054">
    <property type="entry name" value="EGF_CA"/>
    <property type="match status" value="1"/>
</dbReference>
<dbReference type="GO" id="GO:0007156">
    <property type="term" value="P:homophilic cell adhesion via plasma membrane adhesion molecules"/>
    <property type="evidence" value="ECO:0007669"/>
    <property type="project" value="TreeGrafter"/>
</dbReference>
<organism evidence="8 9">
    <name type="scientific">Schistosoma mekongi</name>
    <name type="common">Parasitic worm</name>
    <dbReference type="NCBI Taxonomy" id="38744"/>
    <lineage>
        <taxon>Eukaryota</taxon>
        <taxon>Metazoa</taxon>
        <taxon>Spiralia</taxon>
        <taxon>Lophotrochozoa</taxon>
        <taxon>Platyhelminthes</taxon>
        <taxon>Trematoda</taxon>
        <taxon>Digenea</taxon>
        <taxon>Strigeidida</taxon>
        <taxon>Schistosomatoidea</taxon>
        <taxon>Schistosomatidae</taxon>
        <taxon>Schistosoma</taxon>
    </lineage>
</organism>
<dbReference type="PROSITE" id="PS50835">
    <property type="entry name" value="IG_LIKE"/>
    <property type="match status" value="1"/>
</dbReference>
<dbReference type="GO" id="GO:0008046">
    <property type="term" value="F:axon guidance receptor activity"/>
    <property type="evidence" value="ECO:0007669"/>
    <property type="project" value="TreeGrafter"/>
</dbReference>
<dbReference type="InterPro" id="IPR003598">
    <property type="entry name" value="Ig_sub2"/>
</dbReference>
<dbReference type="GO" id="GO:0050808">
    <property type="term" value="P:synapse organization"/>
    <property type="evidence" value="ECO:0007669"/>
    <property type="project" value="TreeGrafter"/>
</dbReference>
<dbReference type="Gene3D" id="2.10.25.10">
    <property type="entry name" value="Laminin"/>
    <property type="match status" value="1"/>
</dbReference>
<dbReference type="InterPro" id="IPR013783">
    <property type="entry name" value="Ig-like_fold"/>
</dbReference>
<comment type="caution">
    <text evidence="4">Lacks conserved residue(s) required for the propagation of feature annotation.</text>
</comment>
<dbReference type="Pfam" id="PF07679">
    <property type="entry name" value="I-set"/>
    <property type="match status" value="1"/>
</dbReference>
<keyword evidence="2 4" id="KW-1015">Disulfide bond</keyword>
<evidence type="ECO:0000256" key="4">
    <source>
        <dbReference type="PROSITE-ProRule" id="PRU00076"/>
    </source>
</evidence>
<dbReference type="InterPro" id="IPR007110">
    <property type="entry name" value="Ig-like_dom"/>
</dbReference>
<dbReference type="SMART" id="SM00408">
    <property type="entry name" value="IGc2"/>
    <property type="match status" value="1"/>
</dbReference>
<dbReference type="PANTHER" id="PTHR45080:SF8">
    <property type="entry name" value="IG-LIKE DOMAIN-CONTAINING PROTEIN"/>
    <property type="match status" value="1"/>
</dbReference>
<dbReference type="SUPFAM" id="SSF48726">
    <property type="entry name" value="Immunoglobulin"/>
    <property type="match status" value="1"/>
</dbReference>
<dbReference type="Proteomes" id="UP001292079">
    <property type="component" value="Unassembled WGS sequence"/>
</dbReference>
<sequence>MYQSIKYYSTIKQQEQQHQQRRRSRRRQHQQQNHLYSLWQSLWLHKSKVVYAYFVHVKNVMLILYEFYAYMMICCKLQIEKNEYLSNLTRSNIDKLQQSINDKDRYIPKQIIILLSFTKLTNLLSLLRNYAYKFNSIVYSVRDCIKRRIWSSSISVVYRIYQKCINLLFNNNNNILTNWYVNNKKNLMKYKSLHIKVCYTLTLPYHMYNYWKCLYRMYCKVRIKRKHQRNSNHSCIIQYNFNLFTTYNYSYIIIISKFYLFLIIINSVLCLSKYSKHMNTALLIDNNNNNNNNNNNDYNHNNLSTINWNELNNNLPNTLKQHVQTIYHFKPPDENRPCRYRFRDDVETSALLADYVIIGWPIQTYRRRFGPLYNISLLVTNILKSVQYSIFPVRVDHLLRIGQFSIFPDPGRCWINVHKNKQYIFFLRQPDWSGFSKITQLPVEYTNYAYTSIVRIMKLGADPLQMRSLYHEDVLKVNEGNDLLLSCRVRGRPTPLISWYVNQTEIKYPWRLETGRGIIQKSRYLSKLQLSNVHPTDNANYTCLAENVNGHIRKSVKVIVKATTTLPPPTTTILTTTELTTTSVHPCHNYCHRGHCYIIDGNPYCRCDPQYLGEHCELHFPISWSKMRSFYTRKRRKSFGSTNNK</sequence>
<keyword evidence="5" id="KW-0812">Transmembrane</keyword>
<evidence type="ECO:0000259" key="7">
    <source>
        <dbReference type="PROSITE" id="PS50835"/>
    </source>
</evidence>
<reference evidence="8" key="2">
    <citation type="journal article" date="2023" name="Infect Dis Poverty">
        <title>Chromosome-scale genome of the human blood fluke Schistosoma mekongi and its implications for public health.</title>
        <authorList>
            <person name="Zhou M."/>
            <person name="Xu L."/>
            <person name="Xu D."/>
            <person name="Chen W."/>
            <person name="Khan J."/>
            <person name="Hu Y."/>
            <person name="Huang H."/>
            <person name="Wei H."/>
            <person name="Zhang Y."/>
            <person name="Chusongsang P."/>
            <person name="Tanasarnprasert K."/>
            <person name="Hu X."/>
            <person name="Limpanont Y."/>
            <person name="Lv Z."/>
        </authorList>
    </citation>
    <scope>NUCLEOTIDE SEQUENCE</scope>
    <source>
        <strain evidence="8">LV_2022a</strain>
    </source>
</reference>
<evidence type="ECO:0000256" key="2">
    <source>
        <dbReference type="ARBA" id="ARBA00023157"/>
    </source>
</evidence>
<protein>
    <recommendedName>
        <fullName evidence="10">Ig-like domain-containing protein</fullName>
    </recommendedName>
</protein>
<evidence type="ECO:0000313" key="8">
    <source>
        <dbReference type="EMBL" id="KAK4476145.1"/>
    </source>
</evidence>
<feature type="transmembrane region" description="Helical" evidence="5">
    <location>
        <begin position="249"/>
        <end position="271"/>
    </location>
</feature>
<dbReference type="InterPro" id="IPR003599">
    <property type="entry name" value="Ig_sub"/>
</dbReference>
<evidence type="ECO:0000256" key="5">
    <source>
        <dbReference type="SAM" id="Phobius"/>
    </source>
</evidence>
<feature type="transmembrane region" description="Helical" evidence="5">
    <location>
        <begin position="50"/>
        <end position="71"/>
    </location>
</feature>
<keyword evidence="5" id="KW-1133">Transmembrane helix</keyword>
<dbReference type="FunFam" id="2.60.40.10:FF:000032">
    <property type="entry name" value="palladin isoform X1"/>
    <property type="match status" value="1"/>
</dbReference>
<keyword evidence="5" id="KW-0472">Membrane</keyword>
<dbReference type="InterPro" id="IPR036179">
    <property type="entry name" value="Ig-like_dom_sf"/>
</dbReference>
<reference evidence="8" key="1">
    <citation type="submission" date="2022-04" db="EMBL/GenBank/DDBJ databases">
        <authorList>
            <person name="Xu L."/>
            <person name="Lv Z."/>
        </authorList>
    </citation>
    <scope>NUCLEOTIDE SEQUENCE</scope>
    <source>
        <strain evidence="8">LV_2022a</strain>
    </source>
</reference>
<name>A0AAE1ZLL4_SCHME</name>
<dbReference type="EMBL" id="JALJAT010000001">
    <property type="protein sequence ID" value="KAK4476145.1"/>
    <property type="molecule type" value="Genomic_DNA"/>
</dbReference>
<evidence type="ECO:0000313" key="9">
    <source>
        <dbReference type="Proteomes" id="UP001292079"/>
    </source>
</evidence>
<evidence type="ECO:0000259" key="6">
    <source>
        <dbReference type="PROSITE" id="PS50026"/>
    </source>
</evidence>
<dbReference type="SMART" id="SM00409">
    <property type="entry name" value="IG"/>
    <property type="match status" value="1"/>
</dbReference>
<dbReference type="Gene3D" id="2.60.40.10">
    <property type="entry name" value="Immunoglobulins"/>
    <property type="match status" value="1"/>
</dbReference>
<dbReference type="AlphaFoldDB" id="A0AAE1ZLL4"/>
<dbReference type="PROSITE" id="PS00022">
    <property type="entry name" value="EGF_1"/>
    <property type="match status" value="1"/>
</dbReference>
<gene>
    <name evidence="8" type="ORF">MN116_000682</name>
</gene>
<feature type="domain" description="EGF-like" evidence="6">
    <location>
        <begin position="583"/>
        <end position="617"/>
    </location>
</feature>
<dbReference type="InterPro" id="IPR000742">
    <property type="entry name" value="EGF"/>
</dbReference>
<dbReference type="InterPro" id="IPR050958">
    <property type="entry name" value="Cell_Adh-Cytoskel_Orgn"/>
</dbReference>
<keyword evidence="4" id="KW-0245">EGF-like domain</keyword>
<comment type="caution">
    <text evidence="8">The sequence shown here is derived from an EMBL/GenBank/DDBJ whole genome shotgun (WGS) entry which is preliminary data.</text>
</comment>
<dbReference type="PANTHER" id="PTHR45080">
    <property type="entry name" value="CONTACTIN 5"/>
    <property type="match status" value="1"/>
</dbReference>